<name>A0A266ZKE3_PSEFR</name>
<sequence>MKAIVFIFKGVTLPIWLPLWVVFKLWKVVLLAVVVSAASGCVTNTGKIDKSPCACQFTPFVTADQERSNA</sequence>
<accession>A0A266ZKE3</accession>
<dbReference type="RefSeq" id="WP_048377561.1">
    <property type="nucleotide sequence ID" value="NZ_CP176573.1"/>
</dbReference>
<keyword evidence="1" id="KW-0812">Transmembrane</keyword>
<reference evidence="2 3" key="1">
    <citation type="submission" date="2017-08" db="EMBL/GenBank/DDBJ databases">
        <title>Genomic and metabolic characterisation of spoilage-associated Pseudomonas species.</title>
        <authorList>
            <person name="Stanborough T."/>
            <person name="Fegan N."/>
            <person name="Powell S.M."/>
            <person name="Singh T."/>
            <person name="Tamplin M.L."/>
            <person name="Chandry P.S."/>
        </authorList>
    </citation>
    <scope>NUCLEOTIDE SEQUENCE [LARGE SCALE GENOMIC DNA]</scope>
    <source>
        <strain evidence="2 3">F1820</strain>
    </source>
</reference>
<evidence type="ECO:0000313" key="2">
    <source>
        <dbReference type="EMBL" id="OZY39674.1"/>
    </source>
</evidence>
<keyword evidence="1" id="KW-0472">Membrane</keyword>
<feature type="transmembrane region" description="Helical" evidence="1">
    <location>
        <begin position="20"/>
        <end position="42"/>
    </location>
</feature>
<comment type="caution">
    <text evidence="2">The sequence shown here is derived from an EMBL/GenBank/DDBJ whole genome shotgun (WGS) entry which is preliminary data.</text>
</comment>
<protein>
    <submittedName>
        <fullName evidence="2">Uncharacterized protein</fullName>
    </submittedName>
</protein>
<dbReference type="EMBL" id="NQKL01000024">
    <property type="protein sequence ID" value="OZY39674.1"/>
    <property type="molecule type" value="Genomic_DNA"/>
</dbReference>
<dbReference type="AlphaFoldDB" id="A0A266ZKE3"/>
<dbReference type="Proteomes" id="UP000216113">
    <property type="component" value="Unassembled WGS sequence"/>
</dbReference>
<evidence type="ECO:0000313" key="3">
    <source>
        <dbReference type="Proteomes" id="UP000216113"/>
    </source>
</evidence>
<proteinExistence type="predicted"/>
<gene>
    <name evidence="2" type="ORF">CJF43_21665</name>
</gene>
<keyword evidence="1" id="KW-1133">Transmembrane helix</keyword>
<organism evidence="2 3">
    <name type="scientific">Pseudomonas fragi</name>
    <dbReference type="NCBI Taxonomy" id="296"/>
    <lineage>
        <taxon>Bacteria</taxon>
        <taxon>Pseudomonadati</taxon>
        <taxon>Pseudomonadota</taxon>
        <taxon>Gammaproteobacteria</taxon>
        <taxon>Pseudomonadales</taxon>
        <taxon>Pseudomonadaceae</taxon>
        <taxon>Pseudomonas</taxon>
    </lineage>
</organism>
<evidence type="ECO:0000256" key="1">
    <source>
        <dbReference type="SAM" id="Phobius"/>
    </source>
</evidence>